<dbReference type="SUPFAM" id="SSF55846">
    <property type="entry name" value="N-acetylmuramoyl-L-alanine amidase-like"/>
    <property type="match status" value="1"/>
</dbReference>
<comment type="catalytic activity">
    <reaction evidence="1">
        <text>Hydrolyzes the link between N-acetylmuramoyl residues and L-amino acid residues in certain cell-wall glycopeptides.</text>
        <dbReference type="EC" id="3.5.1.28"/>
    </reaction>
</comment>
<dbReference type="GO" id="GO:0071555">
    <property type="term" value="P:cell wall organization"/>
    <property type="evidence" value="ECO:0007669"/>
    <property type="project" value="UniProtKB-KW"/>
</dbReference>
<dbReference type="PANTHER" id="PTHR30417:SF1">
    <property type="entry name" value="N-ACETYLMURAMOYL-L-ALANINE AMIDASE AMID"/>
    <property type="match status" value="1"/>
</dbReference>
<reference evidence="6 7" key="1">
    <citation type="submission" date="2020-07" db="EMBL/GenBank/DDBJ databases">
        <title>MOT database genomes.</title>
        <authorList>
            <person name="Joseph S."/>
            <person name="Aduse-Opoku J."/>
            <person name="Hashim A."/>
            <person name="Wade W."/>
            <person name="Curtis M."/>
        </authorList>
    </citation>
    <scope>NUCLEOTIDE SEQUENCE [LARGE SCALE GENOMIC DNA]</scope>
    <source>
        <strain evidence="6 7">STR</strain>
    </source>
</reference>
<dbReference type="GO" id="GO:0009254">
    <property type="term" value="P:peptidoglycan turnover"/>
    <property type="evidence" value="ECO:0007669"/>
    <property type="project" value="TreeGrafter"/>
</dbReference>
<sequence>MVEPKKVGEDLFSGLITDIDPNLMYAGGTRAKIDRIVIHHNAGTSDENARRTWYVSSGNETSAHYQVTPDKIWGCVGENFPAWHAGNAEMNARSIGIEHLNSTGAPGWQIAEETYKNSAKLIADICRRYSIPIDRLHIIMHREVVATACPGGIDIDKLIRMAQEVASGKTRETKVEKNGGAAMFTISAKERGIALMTGGVFYALLDAKDPENFWNQGVPHIQVSQKTFDNFQTKSNVDKLDDETVNKLIAGLKK</sequence>
<dbReference type="SMART" id="SM00644">
    <property type="entry name" value="Ami_2"/>
    <property type="match status" value="1"/>
</dbReference>
<dbReference type="Pfam" id="PF01510">
    <property type="entry name" value="Amidase_2"/>
    <property type="match status" value="1"/>
</dbReference>
<dbReference type="CDD" id="cd06583">
    <property type="entry name" value="PGRP"/>
    <property type="match status" value="1"/>
</dbReference>
<accession>A0A7Z0M651</accession>
<evidence type="ECO:0000313" key="7">
    <source>
        <dbReference type="Proteomes" id="UP000589521"/>
    </source>
</evidence>
<proteinExistence type="predicted"/>
<evidence type="ECO:0000259" key="5">
    <source>
        <dbReference type="SMART" id="SM00644"/>
    </source>
</evidence>
<dbReference type="GO" id="GO:0008745">
    <property type="term" value="F:N-acetylmuramoyl-L-alanine amidase activity"/>
    <property type="evidence" value="ECO:0007669"/>
    <property type="project" value="UniProtKB-EC"/>
</dbReference>
<protein>
    <recommendedName>
        <fullName evidence="2">N-acetylmuramoyl-L-alanine amidase</fullName>
        <ecNumber evidence="2">3.5.1.28</ecNumber>
    </recommendedName>
</protein>
<dbReference type="AlphaFoldDB" id="A0A7Z0M651"/>
<dbReference type="EC" id="3.5.1.28" evidence="2"/>
<feature type="domain" description="N-acetylmuramoyl-L-alanine amidase" evidence="5">
    <location>
        <begin position="24"/>
        <end position="151"/>
    </location>
</feature>
<dbReference type="GO" id="GO:0009253">
    <property type="term" value="P:peptidoglycan catabolic process"/>
    <property type="evidence" value="ECO:0007669"/>
    <property type="project" value="InterPro"/>
</dbReference>
<dbReference type="Gene3D" id="3.40.80.10">
    <property type="entry name" value="Peptidoglycan recognition protein-like"/>
    <property type="match status" value="1"/>
</dbReference>
<dbReference type="PANTHER" id="PTHR30417">
    <property type="entry name" value="N-ACETYLMURAMOYL-L-ALANINE AMIDASE AMID"/>
    <property type="match status" value="1"/>
</dbReference>
<dbReference type="InterPro" id="IPR002502">
    <property type="entry name" value="Amidase_domain"/>
</dbReference>
<dbReference type="InterPro" id="IPR051206">
    <property type="entry name" value="NAMLAA_amidase_2"/>
</dbReference>
<keyword evidence="4" id="KW-0961">Cell wall biogenesis/degradation</keyword>
<evidence type="ECO:0000256" key="4">
    <source>
        <dbReference type="ARBA" id="ARBA00023316"/>
    </source>
</evidence>
<evidence type="ECO:0000313" key="6">
    <source>
        <dbReference type="EMBL" id="NYS96594.1"/>
    </source>
</evidence>
<keyword evidence="3" id="KW-0378">Hydrolase</keyword>
<gene>
    <name evidence="6" type="ORF">HZY94_05305</name>
</gene>
<organism evidence="6 7">
    <name type="scientific">Streptococcus danieliae</name>
    <dbReference type="NCBI Taxonomy" id="747656"/>
    <lineage>
        <taxon>Bacteria</taxon>
        <taxon>Bacillati</taxon>
        <taxon>Bacillota</taxon>
        <taxon>Bacilli</taxon>
        <taxon>Lactobacillales</taxon>
        <taxon>Streptococcaceae</taxon>
        <taxon>Streptococcus</taxon>
    </lineage>
</organism>
<dbReference type="EMBL" id="JACBXX010000125">
    <property type="protein sequence ID" value="NYS96594.1"/>
    <property type="molecule type" value="Genomic_DNA"/>
</dbReference>
<dbReference type="InterPro" id="IPR036505">
    <property type="entry name" value="Amidase/PGRP_sf"/>
</dbReference>
<name>A0A7Z0M651_9STRE</name>
<evidence type="ECO:0000256" key="3">
    <source>
        <dbReference type="ARBA" id="ARBA00022801"/>
    </source>
</evidence>
<dbReference type="Proteomes" id="UP000589521">
    <property type="component" value="Unassembled WGS sequence"/>
</dbReference>
<comment type="caution">
    <text evidence="6">The sequence shown here is derived from an EMBL/GenBank/DDBJ whole genome shotgun (WGS) entry which is preliminary data.</text>
</comment>
<evidence type="ECO:0000256" key="2">
    <source>
        <dbReference type="ARBA" id="ARBA00011901"/>
    </source>
</evidence>
<evidence type="ECO:0000256" key="1">
    <source>
        <dbReference type="ARBA" id="ARBA00001561"/>
    </source>
</evidence>